<sequence>MNLKQQAKNKSVSKAFILPLAFLFQVITCTETERFHLPNHNKQQQSSASSNTQITITQPDYSKQIDSHGIFRRYPIKAEQNESHSMIDNFIIQPLMKVTDAMHNANRLKSNAKARMFSQEKIERKPNECVQCINHGSNYCFNATWAKCCSSGSQEDGCKESSLNAIKCTVAQGKFVSAGMMYESCPANPSKLLQCGPLEQLTLEDNLSWQSLDIDLSNPLGICSYTLSPIRSDTPASDANFYQLIFEDYSNIQLGIYYYSESNNGALIDLGFLDPERPEECVRMDTCVYGEDFVMFNIPDSMEVHVTVIPINQGDINKVKMSARLINQEEKEFVVHTLVLMGIGFLVIFGFLIVMFKTLNVEQ</sequence>
<evidence type="ECO:0000256" key="1">
    <source>
        <dbReference type="SAM" id="Phobius"/>
    </source>
</evidence>
<evidence type="ECO:0000256" key="2">
    <source>
        <dbReference type="SAM" id="SignalP"/>
    </source>
</evidence>
<keyword evidence="1" id="KW-0472">Membrane</keyword>
<organism evidence="3 4">
    <name type="scientific">Halteria grandinella</name>
    <dbReference type="NCBI Taxonomy" id="5974"/>
    <lineage>
        <taxon>Eukaryota</taxon>
        <taxon>Sar</taxon>
        <taxon>Alveolata</taxon>
        <taxon>Ciliophora</taxon>
        <taxon>Intramacronucleata</taxon>
        <taxon>Spirotrichea</taxon>
        <taxon>Stichotrichia</taxon>
        <taxon>Sporadotrichida</taxon>
        <taxon>Halteriidae</taxon>
        <taxon>Halteria</taxon>
    </lineage>
</organism>
<comment type="caution">
    <text evidence="3">The sequence shown here is derived from an EMBL/GenBank/DDBJ whole genome shotgun (WGS) entry which is preliminary data.</text>
</comment>
<reference evidence="3" key="1">
    <citation type="submission" date="2019-06" db="EMBL/GenBank/DDBJ databases">
        <authorList>
            <person name="Zheng W."/>
        </authorList>
    </citation>
    <scope>NUCLEOTIDE SEQUENCE</scope>
    <source>
        <strain evidence="3">QDHG01</strain>
    </source>
</reference>
<dbReference type="AlphaFoldDB" id="A0A8J8NDK1"/>
<evidence type="ECO:0000313" key="3">
    <source>
        <dbReference type="EMBL" id="TNV72972.1"/>
    </source>
</evidence>
<dbReference type="Proteomes" id="UP000785679">
    <property type="component" value="Unassembled WGS sequence"/>
</dbReference>
<feature type="transmembrane region" description="Helical" evidence="1">
    <location>
        <begin position="333"/>
        <end position="356"/>
    </location>
</feature>
<name>A0A8J8NDK1_HALGN</name>
<gene>
    <name evidence="3" type="ORF">FGO68_gene10699</name>
</gene>
<keyword evidence="4" id="KW-1185">Reference proteome</keyword>
<feature type="signal peptide" evidence="2">
    <location>
        <begin position="1"/>
        <end position="32"/>
    </location>
</feature>
<keyword evidence="2" id="KW-0732">Signal</keyword>
<proteinExistence type="predicted"/>
<feature type="chain" id="PRO_5035215642" evidence="2">
    <location>
        <begin position="33"/>
        <end position="363"/>
    </location>
</feature>
<keyword evidence="1" id="KW-0812">Transmembrane</keyword>
<keyword evidence="1" id="KW-1133">Transmembrane helix</keyword>
<dbReference type="EMBL" id="RRYP01020300">
    <property type="protein sequence ID" value="TNV72972.1"/>
    <property type="molecule type" value="Genomic_DNA"/>
</dbReference>
<accession>A0A8J8NDK1</accession>
<protein>
    <submittedName>
        <fullName evidence="3">Uncharacterized protein</fullName>
    </submittedName>
</protein>
<evidence type="ECO:0000313" key="4">
    <source>
        <dbReference type="Proteomes" id="UP000785679"/>
    </source>
</evidence>